<feature type="transmembrane region" description="Helical" evidence="17">
    <location>
        <begin position="299"/>
        <end position="320"/>
    </location>
</feature>
<sequence length="441" mass="50643">MLMIIFTLFTMVPMCFLSFWYVFQFWLFFLSFIFICMGGFNFSLIYFGYGLGVDFFSWLMILLSFWISALMVMSSQSVLGSKYFSSFFMLVILLLLFSLCLAFSVMDLFNFYLFFEFSLLPTLVLILGWGYQPERVSAGMYLVLYTLTASLPLLSSILWVEHFCGSLSYYILYDFCGNIYLYLSLILAFLVKFPIYMFHMWLPSAHVEAPVSGSMILAGVLLKLGGYGIFRVLSCIYSYSLGINFFVVIFSLYGGVLVSLICLRQVDIKMLIAYSSVAHMSLVISGLFTMNMWGLFGSIFLMVGHGLCSSGLFCLASIVYDRLGSRLFMLSKGMICYMPSMCMFWFMMSAGNMSAPPSINLLGEVCLLSSLMSYSYYLLIFLFMLSFFSCVYSLYLFSYSQHGSSHSGLYSFSMGYVMEFHLLYLHWFPLNFLFFLCDYVF</sequence>
<feature type="domain" description="NADH:quinone oxidoreductase/Mrp antiporter transmembrane" evidence="18">
    <location>
        <begin position="106"/>
        <end position="388"/>
    </location>
</feature>
<reference evidence="20" key="1">
    <citation type="submission" date="2020-03" db="EMBL/GenBank/DDBJ databases">
        <title>The mitochondrial genomes of eight Scelimeninae species (Orthoptera: Tetrigoidea): deep insights into structural characteristics and phylogenetic implications.</title>
        <authorList>
            <person name="Li R."/>
            <person name="Li X.-D."/>
        </authorList>
    </citation>
    <scope>NUCLEOTIDE SEQUENCE</scope>
</reference>
<feature type="transmembrane region" description="Helical" evidence="17">
    <location>
        <begin position="138"/>
        <end position="159"/>
    </location>
</feature>
<comment type="similarity">
    <text evidence="3 17">Belongs to the complex I subunit 4 family.</text>
</comment>
<evidence type="ECO:0000256" key="5">
    <source>
        <dbReference type="ARBA" id="ARBA00021006"/>
    </source>
</evidence>
<keyword evidence="6 17" id="KW-0813">Transport</keyword>
<keyword evidence="15 17" id="KW-0472">Membrane</keyword>
<evidence type="ECO:0000256" key="12">
    <source>
        <dbReference type="ARBA" id="ARBA00023027"/>
    </source>
</evidence>
<feature type="transmembrane region" description="Helical" evidence="17">
    <location>
        <begin position="28"/>
        <end position="49"/>
    </location>
</feature>
<keyword evidence="9" id="KW-1278">Translocase</keyword>
<dbReference type="EC" id="7.1.1.2" evidence="4 17"/>
<dbReference type="PANTHER" id="PTHR43507">
    <property type="entry name" value="NADH-UBIQUINONE OXIDOREDUCTASE CHAIN 4"/>
    <property type="match status" value="1"/>
</dbReference>
<keyword evidence="13 17" id="KW-0830">Ubiquinone</keyword>
<evidence type="ECO:0000256" key="17">
    <source>
        <dbReference type="RuleBase" id="RU003297"/>
    </source>
</evidence>
<dbReference type="InterPro" id="IPR000260">
    <property type="entry name" value="NADH4_N"/>
</dbReference>
<dbReference type="GO" id="GO:0048039">
    <property type="term" value="F:ubiquinone binding"/>
    <property type="evidence" value="ECO:0007669"/>
    <property type="project" value="TreeGrafter"/>
</dbReference>
<dbReference type="GO" id="GO:0031966">
    <property type="term" value="C:mitochondrial membrane"/>
    <property type="evidence" value="ECO:0007669"/>
    <property type="project" value="UniProtKB-SubCell"/>
</dbReference>
<feature type="transmembrane region" description="Helical" evidence="17">
    <location>
        <begin position="6"/>
        <end position="23"/>
    </location>
</feature>
<evidence type="ECO:0000256" key="9">
    <source>
        <dbReference type="ARBA" id="ARBA00022967"/>
    </source>
</evidence>
<keyword evidence="14 17" id="KW-0496">Mitochondrion</keyword>
<keyword evidence="12 17" id="KW-0520">NAD</keyword>
<protein>
    <recommendedName>
        <fullName evidence="5 17">NADH-ubiquinone oxidoreductase chain 4</fullName>
        <ecNumber evidence="4 17">7.1.1.2</ecNumber>
    </recommendedName>
</protein>
<evidence type="ECO:0000259" key="18">
    <source>
        <dbReference type="Pfam" id="PF00361"/>
    </source>
</evidence>
<evidence type="ECO:0000256" key="6">
    <source>
        <dbReference type="ARBA" id="ARBA00022448"/>
    </source>
</evidence>
<dbReference type="GO" id="GO:0003954">
    <property type="term" value="F:NADH dehydrogenase activity"/>
    <property type="evidence" value="ECO:0007669"/>
    <property type="project" value="TreeGrafter"/>
</dbReference>
<evidence type="ECO:0000256" key="4">
    <source>
        <dbReference type="ARBA" id="ARBA00012944"/>
    </source>
</evidence>
<dbReference type="AlphaFoldDB" id="A0A7U3QCI7"/>
<evidence type="ECO:0000259" key="19">
    <source>
        <dbReference type="Pfam" id="PF01059"/>
    </source>
</evidence>
<feature type="transmembrane region" description="Helical" evidence="17">
    <location>
        <begin position="84"/>
        <end position="105"/>
    </location>
</feature>
<evidence type="ECO:0000256" key="14">
    <source>
        <dbReference type="ARBA" id="ARBA00023128"/>
    </source>
</evidence>
<organism evidence="20">
    <name type="scientific">Falconius longicornis</name>
    <dbReference type="NCBI Taxonomy" id="2793211"/>
    <lineage>
        <taxon>Eukaryota</taxon>
        <taxon>Metazoa</taxon>
        <taxon>Ecdysozoa</taxon>
        <taxon>Arthropoda</taxon>
        <taxon>Hexapoda</taxon>
        <taxon>Insecta</taxon>
        <taxon>Pterygota</taxon>
        <taxon>Neoptera</taxon>
        <taxon>Polyneoptera</taxon>
        <taxon>Orthoptera</taxon>
        <taxon>Caelifera</taxon>
        <taxon>Acrididea</taxon>
        <taxon>Tetrigoidea</taxon>
        <taxon>Tetrigidae</taxon>
        <taxon>Scelimeninae</taxon>
        <taxon>Falconius</taxon>
    </lineage>
</organism>
<keyword evidence="10 17" id="KW-0249">Electron transport</keyword>
<evidence type="ECO:0000256" key="10">
    <source>
        <dbReference type="ARBA" id="ARBA00022982"/>
    </source>
</evidence>
<evidence type="ECO:0000256" key="15">
    <source>
        <dbReference type="ARBA" id="ARBA00023136"/>
    </source>
</evidence>
<name>A0A7U3QCI7_9ORTH</name>
<keyword evidence="7 17" id="KW-0679">Respiratory chain</keyword>
<comment type="subcellular location">
    <subcellularLocation>
        <location evidence="2 17">Mitochondrion membrane</location>
        <topology evidence="2 17">Multi-pass membrane protein</topology>
    </subcellularLocation>
</comment>
<evidence type="ECO:0000256" key="2">
    <source>
        <dbReference type="ARBA" id="ARBA00004225"/>
    </source>
</evidence>
<dbReference type="InterPro" id="IPR001750">
    <property type="entry name" value="ND/Mrp_TM"/>
</dbReference>
<dbReference type="EMBL" id="MT162543">
    <property type="protein sequence ID" value="QPK42055.1"/>
    <property type="molecule type" value="Genomic_DNA"/>
</dbReference>
<evidence type="ECO:0000256" key="16">
    <source>
        <dbReference type="ARBA" id="ARBA00049551"/>
    </source>
</evidence>
<evidence type="ECO:0000256" key="1">
    <source>
        <dbReference type="ARBA" id="ARBA00003257"/>
    </source>
</evidence>
<dbReference type="GO" id="GO:0008137">
    <property type="term" value="F:NADH dehydrogenase (ubiquinone) activity"/>
    <property type="evidence" value="ECO:0007669"/>
    <property type="project" value="UniProtKB-UniRule"/>
</dbReference>
<accession>A0A7U3QCI7</accession>
<comment type="function">
    <text evidence="1">Core subunit of the mitochondrial membrane respiratory chain NADH dehydrogenase (Complex I) that is believed to belong to the minimal assembly required for catalysis. Complex I functions in the transfer of electrons from NADH to the respiratory chain. The immediate electron acceptor for the enzyme is believed to be ubiquinone.</text>
</comment>
<dbReference type="Pfam" id="PF01059">
    <property type="entry name" value="Oxidored_q5_N"/>
    <property type="match status" value="1"/>
</dbReference>
<keyword evidence="8 17" id="KW-0812">Transmembrane</keyword>
<feature type="transmembrane region" description="Helical" evidence="17">
    <location>
        <begin position="55"/>
        <end position="72"/>
    </location>
</feature>
<evidence type="ECO:0000313" key="20">
    <source>
        <dbReference type="EMBL" id="QPK42055.1"/>
    </source>
</evidence>
<dbReference type="GO" id="GO:0042773">
    <property type="term" value="P:ATP synthesis coupled electron transport"/>
    <property type="evidence" value="ECO:0007669"/>
    <property type="project" value="InterPro"/>
</dbReference>
<feature type="transmembrane region" description="Helical" evidence="17">
    <location>
        <begin position="179"/>
        <end position="199"/>
    </location>
</feature>
<evidence type="ECO:0000256" key="3">
    <source>
        <dbReference type="ARBA" id="ARBA00009025"/>
    </source>
</evidence>
<dbReference type="PANTHER" id="PTHR43507:SF20">
    <property type="entry name" value="NADH-UBIQUINONE OXIDOREDUCTASE CHAIN 4"/>
    <property type="match status" value="1"/>
</dbReference>
<evidence type="ECO:0000256" key="13">
    <source>
        <dbReference type="ARBA" id="ARBA00023075"/>
    </source>
</evidence>
<evidence type="ECO:0000256" key="11">
    <source>
        <dbReference type="ARBA" id="ARBA00022989"/>
    </source>
</evidence>
<dbReference type="GO" id="GO:0015990">
    <property type="term" value="P:electron transport coupled proton transport"/>
    <property type="evidence" value="ECO:0007669"/>
    <property type="project" value="TreeGrafter"/>
</dbReference>
<proteinExistence type="inferred from homology"/>
<feature type="transmembrane region" description="Helical" evidence="17">
    <location>
        <begin position="211"/>
        <end position="230"/>
    </location>
</feature>
<dbReference type="Pfam" id="PF00361">
    <property type="entry name" value="Proton_antipo_M"/>
    <property type="match status" value="1"/>
</dbReference>
<evidence type="ECO:0000256" key="8">
    <source>
        <dbReference type="ARBA" id="ARBA00022692"/>
    </source>
</evidence>
<evidence type="ECO:0000256" key="7">
    <source>
        <dbReference type="ARBA" id="ARBA00022660"/>
    </source>
</evidence>
<comment type="catalytic activity">
    <reaction evidence="16 17">
        <text>a ubiquinone + NADH + 5 H(+)(in) = a ubiquinol + NAD(+) + 4 H(+)(out)</text>
        <dbReference type="Rhea" id="RHEA:29091"/>
        <dbReference type="Rhea" id="RHEA-COMP:9565"/>
        <dbReference type="Rhea" id="RHEA-COMP:9566"/>
        <dbReference type="ChEBI" id="CHEBI:15378"/>
        <dbReference type="ChEBI" id="CHEBI:16389"/>
        <dbReference type="ChEBI" id="CHEBI:17976"/>
        <dbReference type="ChEBI" id="CHEBI:57540"/>
        <dbReference type="ChEBI" id="CHEBI:57945"/>
        <dbReference type="EC" id="7.1.1.2"/>
    </reaction>
</comment>
<dbReference type="InterPro" id="IPR003918">
    <property type="entry name" value="NADH_UbQ_OxRdtase"/>
</dbReference>
<feature type="transmembrane region" description="Helical" evidence="17">
    <location>
        <begin position="236"/>
        <end position="263"/>
    </location>
</feature>
<keyword evidence="11 17" id="KW-1133">Transmembrane helix</keyword>
<dbReference type="PRINTS" id="PR01437">
    <property type="entry name" value="NUOXDRDTASE4"/>
</dbReference>
<feature type="transmembrane region" description="Helical" evidence="17">
    <location>
        <begin position="327"/>
        <end position="348"/>
    </location>
</feature>
<geneLocation type="mitochondrion" evidence="20"/>
<feature type="transmembrane region" description="Helical" evidence="17">
    <location>
        <begin position="409"/>
        <end position="427"/>
    </location>
</feature>
<comment type="function">
    <text evidence="17">Core subunit of the mitochondrial membrane respiratory chain NADH dehydrogenase (Complex I) which catalyzes electron transfer from NADH through the respiratory chain, using ubiquinone as an electron acceptor. Essential for the catalytic activity and assembly of complex I.</text>
</comment>
<feature type="transmembrane region" description="Helical" evidence="17">
    <location>
        <begin position="111"/>
        <end position="131"/>
    </location>
</feature>
<feature type="transmembrane region" description="Helical" evidence="17">
    <location>
        <begin position="270"/>
        <end position="293"/>
    </location>
</feature>
<feature type="transmembrane region" description="Helical" evidence="17">
    <location>
        <begin position="374"/>
        <end position="397"/>
    </location>
</feature>
<gene>
    <name evidence="20" type="primary">ND4</name>
</gene>
<feature type="domain" description="NADH:ubiquinone oxidoreductase chain 4 N-terminal" evidence="19">
    <location>
        <begin position="1"/>
        <end position="102"/>
    </location>
</feature>